<dbReference type="PANTHER" id="PTHR46637">
    <property type="entry name" value="TIS1421-TRANSPOSASE PROTEIN A"/>
    <property type="match status" value="1"/>
</dbReference>
<evidence type="ECO:0000313" key="2">
    <source>
        <dbReference type="EMBL" id="TCO62236.1"/>
    </source>
</evidence>
<gene>
    <name evidence="2" type="ORF">EV192_102373</name>
</gene>
<dbReference type="EMBL" id="SLWS01000002">
    <property type="protein sequence ID" value="TCO62236.1"/>
    <property type="molecule type" value="Genomic_DNA"/>
</dbReference>
<dbReference type="Pfam" id="PF13340">
    <property type="entry name" value="DUF4096"/>
    <property type="match status" value="1"/>
</dbReference>
<name>A0A4R2JXZ1_9PSEU</name>
<dbReference type="AlphaFoldDB" id="A0A4R2JXZ1"/>
<reference evidence="2 3" key="1">
    <citation type="submission" date="2019-03" db="EMBL/GenBank/DDBJ databases">
        <title>Genomic Encyclopedia of Type Strains, Phase IV (KMG-IV): sequencing the most valuable type-strain genomes for metagenomic binning, comparative biology and taxonomic classification.</title>
        <authorList>
            <person name="Goeker M."/>
        </authorList>
    </citation>
    <scope>NUCLEOTIDE SEQUENCE [LARGE SCALE GENOMIC DNA]</scope>
    <source>
        <strain evidence="2 3">DSM 45934</strain>
    </source>
</reference>
<evidence type="ECO:0000259" key="1">
    <source>
        <dbReference type="Pfam" id="PF13340"/>
    </source>
</evidence>
<protein>
    <submittedName>
        <fullName evidence="2">Putative transposase of IS4/5 family DUF4096</fullName>
    </submittedName>
</protein>
<sequence length="116" mass="13049">MNGHVLLFERLVPDQLWARVGPMLPSTRARPQGGGRARTDDRAVFTAVVYVLGSGCGWRQLPRWFGVSAPTAHRRFIEWTAVDIWSRIEHTVADGMSCEDTWLRAIVDAAKERACN</sequence>
<dbReference type="RefSeq" id="WP_132113852.1">
    <property type="nucleotide sequence ID" value="NZ_SLWS01000002.1"/>
</dbReference>
<proteinExistence type="predicted"/>
<keyword evidence="3" id="KW-1185">Reference proteome</keyword>
<feature type="domain" description="Insertion element IS402-like" evidence="1">
    <location>
        <begin position="13"/>
        <end position="88"/>
    </location>
</feature>
<dbReference type="InterPro" id="IPR052909">
    <property type="entry name" value="Transposase_6_like"/>
</dbReference>
<dbReference type="OrthoDB" id="4559615at2"/>
<dbReference type="Proteomes" id="UP000295680">
    <property type="component" value="Unassembled WGS sequence"/>
</dbReference>
<dbReference type="InterPro" id="IPR025161">
    <property type="entry name" value="IS402-like_dom"/>
</dbReference>
<evidence type="ECO:0000313" key="3">
    <source>
        <dbReference type="Proteomes" id="UP000295680"/>
    </source>
</evidence>
<comment type="caution">
    <text evidence="2">The sequence shown here is derived from an EMBL/GenBank/DDBJ whole genome shotgun (WGS) entry which is preliminary data.</text>
</comment>
<accession>A0A4R2JXZ1</accession>
<organism evidence="2 3">
    <name type="scientific">Actinocrispum wychmicini</name>
    <dbReference type="NCBI Taxonomy" id="1213861"/>
    <lineage>
        <taxon>Bacteria</taxon>
        <taxon>Bacillati</taxon>
        <taxon>Actinomycetota</taxon>
        <taxon>Actinomycetes</taxon>
        <taxon>Pseudonocardiales</taxon>
        <taxon>Pseudonocardiaceae</taxon>
        <taxon>Actinocrispum</taxon>
    </lineage>
</organism>
<dbReference type="PANTHER" id="PTHR46637:SF1">
    <property type="entry name" value="BLL5188 PROTEIN"/>
    <property type="match status" value="1"/>
</dbReference>